<evidence type="ECO:0000313" key="2">
    <source>
        <dbReference type="Proteomes" id="UP000295294"/>
    </source>
</evidence>
<proteinExistence type="predicted"/>
<accession>A0A4P7LIT3</accession>
<dbReference type="OrthoDB" id="8617434at2"/>
<gene>
    <name evidence="1" type="ORF">E0W60_32730</name>
</gene>
<protein>
    <submittedName>
        <fullName evidence="1">Uncharacterized protein</fullName>
    </submittedName>
</protein>
<evidence type="ECO:0000313" key="1">
    <source>
        <dbReference type="EMBL" id="QBY55735.1"/>
    </source>
</evidence>
<organism evidence="1 2">
    <name type="scientific">Cupriavidus oxalaticus</name>
    <dbReference type="NCBI Taxonomy" id="96344"/>
    <lineage>
        <taxon>Bacteria</taxon>
        <taxon>Pseudomonadati</taxon>
        <taxon>Pseudomonadota</taxon>
        <taxon>Betaproteobacteria</taxon>
        <taxon>Burkholderiales</taxon>
        <taxon>Burkholderiaceae</taxon>
        <taxon>Cupriavidus</taxon>
    </lineage>
</organism>
<geneLocation type="plasmid" evidence="1">
    <name>unnamed1</name>
</geneLocation>
<dbReference type="EMBL" id="CP038636">
    <property type="protein sequence ID" value="QBY55735.1"/>
    <property type="molecule type" value="Genomic_DNA"/>
</dbReference>
<dbReference type="Proteomes" id="UP000295294">
    <property type="component" value="Plasmid unnamed1"/>
</dbReference>
<dbReference type="AlphaFoldDB" id="A0A4P7LIT3"/>
<keyword evidence="1" id="KW-0614">Plasmid</keyword>
<reference evidence="1 2" key="1">
    <citation type="submission" date="2019-03" db="EMBL/GenBank/DDBJ databases">
        <title>Efficiently degradation of phenoxyalkanoic acid herbicides by Cupriavidus oxalaticus strain X32.</title>
        <authorList>
            <person name="Sheng X."/>
        </authorList>
    </citation>
    <scope>NUCLEOTIDE SEQUENCE [LARGE SCALE GENOMIC DNA]</scope>
    <source>
        <strain evidence="1 2">X32</strain>
        <plasmid evidence="1 2">unnamed1</plasmid>
    </source>
</reference>
<sequence length="69" mass="7777">MELDFNGQAAIGSGPLSYEAQRGMYLHPTYASRRSASRFACWAHVMWTREKWDKFGKRGEPKASLQPGG</sequence>
<dbReference type="KEGG" id="cox:E0W60_32730"/>
<name>A0A4P7LIT3_9BURK</name>